<dbReference type="InterPro" id="IPR023165">
    <property type="entry name" value="rRNA_Ade_diMease-like_C"/>
</dbReference>
<evidence type="ECO:0000256" key="2">
    <source>
        <dbReference type="ARBA" id="ARBA00022679"/>
    </source>
</evidence>
<dbReference type="PROSITE" id="PS51689">
    <property type="entry name" value="SAM_RNA_A_N6_MT"/>
    <property type="match status" value="1"/>
</dbReference>
<dbReference type="EC" id="2.1.1.182" evidence="5"/>
<dbReference type="Pfam" id="PF00398">
    <property type="entry name" value="RrnaAD"/>
    <property type="match status" value="1"/>
</dbReference>
<evidence type="ECO:0000256" key="3">
    <source>
        <dbReference type="ARBA" id="ARBA00022691"/>
    </source>
</evidence>
<dbReference type="AlphaFoldDB" id="A0A645CP29"/>
<keyword evidence="4" id="KW-0694">RNA-binding</keyword>
<dbReference type="GO" id="GO:0052908">
    <property type="term" value="F:16S rRNA (adenine(1518)-N(6)/adenine(1519)-N(6))-dimethyltransferase activity"/>
    <property type="evidence" value="ECO:0007669"/>
    <property type="project" value="UniProtKB-EC"/>
</dbReference>
<comment type="caution">
    <text evidence="5">The sequence shown here is derived from an EMBL/GenBank/DDBJ whole genome shotgun (WGS) entry which is preliminary data.</text>
</comment>
<dbReference type="GO" id="GO:0003723">
    <property type="term" value="F:RNA binding"/>
    <property type="evidence" value="ECO:0007669"/>
    <property type="project" value="UniProtKB-KW"/>
</dbReference>
<dbReference type="InterPro" id="IPR001737">
    <property type="entry name" value="KsgA/Erm"/>
</dbReference>
<protein>
    <submittedName>
        <fullName evidence="5">Ribosomal RNA small subunit methyltransferase A</fullName>
        <ecNumber evidence="5">2.1.1.182</ecNumber>
    </submittedName>
</protein>
<proteinExistence type="predicted"/>
<dbReference type="PANTHER" id="PTHR11727:SF7">
    <property type="entry name" value="DIMETHYLADENOSINE TRANSFERASE-RELATED"/>
    <property type="match status" value="1"/>
</dbReference>
<sequence length="106" mass="11770">MLFDVPPQCFLPAPKVTSTVMRMVPYAQPAVKVGNEAAFFRVVRAAFAQRRKTLLNGLNSAYGNRFTRDELREIIESCGAPADVRGERLGLEEFAALAEKLDREAP</sequence>
<dbReference type="EMBL" id="VSSQ01028928">
    <property type="protein sequence ID" value="MPM78830.1"/>
    <property type="molecule type" value="Genomic_DNA"/>
</dbReference>
<evidence type="ECO:0000256" key="1">
    <source>
        <dbReference type="ARBA" id="ARBA00022603"/>
    </source>
</evidence>
<evidence type="ECO:0000313" key="5">
    <source>
        <dbReference type="EMBL" id="MPM78830.1"/>
    </source>
</evidence>
<dbReference type="SUPFAM" id="SSF53335">
    <property type="entry name" value="S-adenosyl-L-methionine-dependent methyltransferases"/>
    <property type="match status" value="1"/>
</dbReference>
<organism evidence="5">
    <name type="scientific">bioreactor metagenome</name>
    <dbReference type="NCBI Taxonomy" id="1076179"/>
    <lineage>
        <taxon>unclassified sequences</taxon>
        <taxon>metagenomes</taxon>
        <taxon>ecological metagenomes</taxon>
    </lineage>
</organism>
<dbReference type="PANTHER" id="PTHR11727">
    <property type="entry name" value="DIMETHYLADENOSINE TRANSFERASE"/>
    <property type="match status" value="1"/>
</dbReference>
<gene>
    <name evidence="5" type="primary">rsmA_34</name>
    <name evidence="5" type="ORF">SDC9_125845</name>
</gene>
<dbReference type="Gene3D" id="1.10.8.100">
    <property type="entry name" value="Ribosomal RNA adenine dimethylase-like, domain 2"/>
    <property type="match status" value="1"/>
</dbReference>
<dbReference type="Gene3D" id="3.40.50.150">
    <property type="entry name" value="Vaccinia Virus protein VP39"/>
    <property type="match status" value="1"/>
</dbReference>
<keyword evidence="2 5" id="KW-0808">Transferase</keyword>
<keyword evidence="1 5" id="KW-0489">Methyltransferase</keyword>
<reference evidence="5" key="1">
    <citation type="submission" date="2019-08" db="EMBL/GenBank/DDBJ databases">
        <authorList>
            <person name="Kucharzyk K."/>
            <person name="Murdoch R.W."/>
            <person name="Higgins S."/>
            <person name="Loffler F."/>
        </authorList>
    </citation>
    <scope>NUCLEOTIDE SEQUENCE</scope>
</reference>
<dbReference type="InterPro" id="IPR029063">
    <property type="entry name" value="SAM-dependent_MTases_sf"/>
</dbReference>
<dbReference type="GO" id="GO:0005829">
    <property type="term" value="C:cytosol"/>
    <property type="evidence" value="ECO:0007669"/>
    <property type="project" value="TreeGrafter"/>
</dbReference>
<evidence type="ECO:0000256" key="4">
    <source>
        <dbReference type="ARBA" id="ARBA00022884"/>
    </source>
</evidence>
<accession>A0A645CP29</accession>
<name>A0A645CP29_9ZZZZ</name>
<keyword evidence="3" id="KW-0949">S-adenosyl-L-methionine</keyword>